<protein>
    <submittedName>
        <fullName evidence="2">Uncharacterized protein</fullName>
    </submittedName>
</protein>
<reference evidence="2" key="2">
    <citation type="submission" date="2012-05" db="EMBL/GenBank/DDBJ databases">
        <title>Annotation of the Genome Sequence of Fusarium oxysporum PHW815.</title>
        <authorList>
            <consortium name="The Broad Institute Genomics Platform"/>
            <person name="Ma L.-J."/>
            <person name="Corby-Kistler H."/>
            <person name="Broz K."/>
            <person name="Gale L.R."/>
            <person name="Jonkers W."/>
            <person name="O'Donnell K."/>
            <person name="Ploetz R."/>
            <person name="Steinberg C."/>
            <person name="Schwartz D.C."/>
            <person name="VanEtten H."/>
            <person name="Zhou S."/>
            <person name="Young S.K."/>
            <person name="Zeng Q."/>
            <person name="Gargeya S."/>
            <person name="Fitzgerald M."/>
            <person name="Abouelleil A."/>
            <person name="Alvarado L."/>
            <person name="Chapman S.B."/>
            <person name="Gainer-Dewar J."/>
            <person name="Goldberg J."/>
            <person name="Griggs A."/>
            <person name="Gujja S."/>
            <person name="Hansen M."/>
            <person name="Howarth C."/>
            <person name="Imamovic A."/>
            <person name="Ireland A."/>
            <person name="Larimer J."/>
            <person name="McCowan C."/>
            <person name="Murphy C."/>
            <person name="Pearson M."/>
            <person name="Poon T.W."/>
            <person name="Priest M."/>
            <person name="Roberts A."/>
            <person name="Saif S."/>
            <person name="Shea T."/>
            <person name="Sykes S."/>
            <person name="Wortman J."/>
            <person name="Nusbaum C."/>
            <person name="Birren B."/>
        </authorList>
    </citation>
    <scope>NUCLEOTIDE SEQUENCE</scope>
    <source>
        <strain evidence="2">54005</strain>
    </source>
</reference>
<proteinExistence type="predicted"/>
<evidence type="ECO:0000313" key="3">
    <source>
        <dbReference type="Proteomes" id="UP000030663"/>
    </source>
</evidence>
<sequence length="108" mass="12376">MSLQDHPPKHTSQTSTPKRRQSAIPYRIYQQESKSSGYHRGHSLVSRGLTHKARGSCCRKLKGRHREVREPFRDLQAVGCASDRLLQSSAQTLLQRRAISRTERPTQL</sequence>
<reference evidence="2 3" key="1">
    <citation type="submission" date="2011-11" db="EMBL/GenBank/DDBJ databases">
        <title>The Genome Sequence of Fusarium oxysporum PHW815.</title>
        <authorList>
            <consortium name="The Broad Institute Genome Sequencing Platform"/>
            <person name="Ma L.-J."/>
            <person name="Gale L.R."/>
            <person name="Schwartz D.C."/>
            <person name="Zhou S."/>
            <person name="Corby-Kistler H."/>
            <person name="Young S.K."/>
            <person name="Zeng Q."/>
            <person name="Gargeya S."/>
            <person name="Fitzgerald M."/>
            <person name="Haas B."/>
            <person name="Abouelleil A."/>
            <person name="Alvarado L."/>
            <person name="Arachchi H.M."/>
            <person name="Berlin A."/>
            <person name="Brown A."/>
            <person name="Chapman S.B."/>
            <person name="Chen Z."/>
            <person name="Dunbar C."/>
            <person name="Freedman E."/>
            <person name="Gearin G."/>
            <person name="Goldberg J."/>
            <person name="Griggs A."/>
            <person name="Gujja S."/>
            <person name="Heiman D."/>
            <person name="Howarth C."/>
            <person name="Larson L."/>
            <person name="Lui A."/>
            <person name="MacDonald P.J.P."/>
            <person name="Montmayeur A."/>
            <person name="Murphy C."/>
            <person name="Neiman D."/>
            <person name="Pearson M."/>
            <person name="Priest M."/>
            <person name="Roberts A."/>
            <person name="Saif S."/>
            <person name="Shea T."/>
            <person name="Shenoy N."/>
            <person name="Sisk P."/>
            <person name="Stolte C."/>
            <person name="Sykes S."/>
            <person name="Wortman J."/>
            <person name="Nusbaum C."/>
            <person name="Birren B."/>
        </authorList>
    </citation>
    <scope>NUCLEOTIDE SEQUENCE [LARGE SCALE GENOMIC DNA]</scope>
    <source>
        <strain evidence="2 3">54005</strain>
    </source>
</reference>
<dbReference type="HOGENOM" id="CLU_2197128_0_0_1"/>
<name>X0CEJ4_FUSOX</name>
<accession>X0CEJ4</accession>
<keyword evidence="3" id="KW-1185">Reference proteome</keyword>
<organism evidence="2 3">
    <name type="scientific">Fusarium oxysporum f. sp. raphani 54005</name>
    <dbReference type="NCBI Taxonomy" id="1089458"/>
    <lineage>
        <taxon>Eukaryota</taxon>
        <taxon>Fungi</taxon>
        <taxon>Dikarya</taxon>
        <taxon>Ascomycota</taxon>
        <taxon>Pezizomycotina</taxon>
        <taxon>Sordariomycetes</taxon>
        <taxon>Hypocreomycetidae</taxon>
        <taxon>Hypocreales</taxon>
        <taxon>Nectriaceae</taxon>
        <taxon>Fusarium</taxon>
        <taxon>Fusarium oxysporum species complex</taxon>
    </lineage>
</organism>
<evidence type="ECO:0000256" key="1">
    <source>
        <dbReference type="SAM" id="MobiDB-lite"/>
    </source>
</evidence>
<feature type="region of interest" description="Disordered" evidence="1">
    <location>
        <begin position="1"/>
        <end position="54"/>
    </location>
</feature>
<dbReference type="AlphaFoldDB" id="X0CEJ4"/>
<dbReference type="EMBL" id="JH658377">
    <property type="protein sequence ID" value="EXK89643.1"/>
    <property type="molecule type" value="Genomic_DNA"/>
</dbReference>
<dbReference type="EMBL" id="JH658377">
    <property type="protein sequence ID" value="EXK89642.1"/>
    <property type="molecule type" value="Genomic_DNA"/>
</dbReference>
<evidence type="ECO:0000313" key="2">
    <source>
        <dbReference type="EMBL" id="EXK89643.1"/>
    </source>
</evidence>
<dbReference type="Proteomes" id="UP000030663">
    <property type="component" value="Unassembled WGS sequence"/>
</dbReference>
<gene>
    <name evidence="2" type="ORF">FOQG_07728</name>
</gene>